<keyword evidence="2" id="KW-1185">Reference proteome</keyword>
<accession>A0A067MNA7</accession>
<evidence type="ECO:0000313" key="1">
    <source>
        <dbReference type="EMBL" id="KDQ13071.1"/>
    </source>
</evidence>
<organism evidence="1 2">
    <name type="scientific">Botryobasidium botryosum (strain FD-172 SS1)</name>
    <dbReference type="NCBI Taxonomy" id="930990"/>
    <lineage>
        <taxon>Eukaryota</taxon>
        <taxon>Fungi</taxon>
        <taxon>Dikarya</taxon>
        <taxon>Basidiomycota</taxon>
        <taxon>Agaricomycotina</taxon>
        <taxon>Agaricomycetes</taxon>
        <taxon>Cantharellales</taxon>
        <taxon>Botryobasidiaceae</taxon>
        <taxon>Botryobasidium</taxon>
    </lineage>
</organism>
<reference evidence="2" key="1">
    <citation type="journal article" date="2014" name="Proc. Natl. Acad. Sci. U.S.A.">
        <title>Extensive sampling of basidiomycete genomes demonstrates inadequacy of the white-rot/brown-rot paradigm for wood decay fungi.</title>
        <authorList>
            <person name="Riley R."/>
            <person name="Salamov A.A."/>
            <person name="Brown D.W."/>
            <person name="Nagy L.G."/>
            <person name="Floudas D."/>
            <person name="Held B.W."/>
            <person name="Levasseur A."/>
            <person name="Lombard V."/>
            <person name="Morin E."/>
            <person name="Otillar R."/>
            <person name="Lindquist E.A."/>
            <person name="Sun H."/>
            <person name="LaButti K.M."/>
            <person name="Schmutz J."/>
            <person name="Jabbour D."/>
            <person name="Luo H."/>
            <person name="Baker S.E."/>
            <person name="Pisabarro A.G."/>
            <person name="Walton J.D."/>
            <person name="Blanchette R.A."/>
            <person name="Henrissat B."/>
            <person name="Martin F."/>
            <person name="Cullen D."/>
            <person name="Hibbett D.S."/>
            <person name="Grigoriev I.V."/>
        </authorList>
    </citation>
    <scope>NUCLEOTIDE SEQUENCE [LARGE SCALE GENOMIC DNA]</scope>
    <source>
        <strain evidence="2">FD-172 SS1</strain>
    </source>
</reference>
<dbReference type="AlphaFoldDB" id="A0A067MNA7"/>
<sequence length="171" mass="19326">MMGRGNFWIHIKELIPQASIKQLQNLAISVMPSPGGKSFRPEVMVKQEVLLDITRRLDSIFIDSGLPFDDDHFKLVCHLADMTGYVCRYEYHIIMTPTVGSGIVPSLVKAWEAMKGSRGDAWLKDRIEIWGGAGPAPWEGNNDARRLRWLIRRAERGGRYLTRPDADAPGH</sequence>
<dbReference type="InParanoid" id="A0A067MNA7"/>
<gene>
    <name evidence="1" type="ORF">BOTBODRAFT_33944</name>
</gene>
<proteinExistence type="predicted"/>
<protein>
    <submittedName>
        <fullName evidence="1">Uncharacterized protein</fullName>
    </submittedName>
</protein>
<name>A0A067MNA7_BOTB1</name>
<dbReference type="HOGENOM" id="CLU_1562634_0_0_1"/>
<dbReference type="EMBL" id="KL198046">
    <property type="protein sequence ID" value="KDQ13071.1"/>
    <property type="molecule type" value="Genomic_DNA"/>
</dbReference>
<evidence type="ECO:0000313" key="2">
    <source>
        <dbReference type="Proteomes" id="UP000027195"/>
    </source>
</evidence>
<dbReference type="Proteomes" id="UP000027195">
    <property type="component" value="Unassembled WGS sequence"/>
</dbReference>